<dbReference type="AlphaFoldDB" id="A0A1X7BY74"/>
<sequence length="287" mass="32342">MNGTPMTARRDIALDLVDLDRYPIDDLDHGPGADFLSDCQHSMDQNGWCNLDGFIRPDALTRLNGEAHDLLPKAEILHVKRNIYQGAIDPSLPKDDPRRMEFTHIANQLADDQIPGETALKQLYRSDILTEFVRRVQRKAQLYRCADEFQALNIVALHPDSWHAWHYDTTECTVTLLLQAAESGGEFTFLPNSRTDETEDHAAVDRLLAGDMSEAQTFSRGAGTFTLFRGGYSLHGVTKVEGNHPRISAILTYDEEPGRVIDDDINIRIYGKRVENILARRRAEANA</sequence>
<organism evidence="3 4">
    <name type="scientific">Roseovarius aestuarii</name>
    <dbReference type="NCBI Taxonomy" id="475083"/>
    <lineage>
        <taxon>Bacteria</taxon>
        <taxon>Pseudomonadati</taxon>
        <taxon>Pseudomonadota</taxon>
        <taxon>Alphaproteobacteria</taxon>
        <taxon>Rhodobacterales</taxon>
        <taxon>Roseobacteraceae</taxon>
        <taxon>Roseovarius</taxon>
    </lineage>
</organism>
<name>A0A1X7BY74_9RHOB</name>
<protein>
    <recommendedName>
        <fullName evidence="2">Fe2OG dioxygenase domain-containing protein</fullName>
    </recommendedName>
</protein>
<dbReference type="Proteomes" id="UP000193224">
    <property type="component" value="Unassembled WGS sequence"/>
</dbReference>
<dbReference type="EMBL" id="FWXB01000029">
    <property type="protein sequence ID" value="SMC14533.1"/>
    <property type="molecule type" value="Genomic_DNA"/>
</dbReference>
<dbReference type="GO" id="GO:0046872">
    <property type="term" value="F:metal ion binding"/>
    <property type="evidence" value="ECO:0007669"/>
    <property type="project" value="UniProtKB-KW"/>
</dbReference>
<evidence type="ECO:0000313" key="3">
    <source>
        <dbReference type="EMBL" id="SMC14533.1"/>
    </source>
</evidence>
<dbReference type="InterPro" id="IPR056470">
    <property type="entry name" value="BesD/HalB-like"/>
</dbReference>
<dbReference type="GO" id="GO:0016491">
    <property type="term" value="F:oxidoreductase activity"/>
    <property type="evidence" value="ECO:0007669"/>
    <property type="project" value="UniProtKB-KW"/>
</dbReference>
<feature type="domain" description="Fe2OG dioxygenase" evidence="2">
    <location>
        <begin position="145"/>
        <end position="257"/>
    </location>
</feature>
<reference evidence="3 4" key="1">
    <citation type="submission" date="2017-03" db="EMBL/GenBank/DDBJ databases">
        <authorList>
            <person name="Afonso C.L."/>
            <person name="Miller P.J."/>
            <person name="Scott M.A."/>
            <person name="Spackman E."/>
            <person name="Goraichik I."/>
            <person name="Dimitrov K.M."/>
            <person name="Suarez D.L."/>
            <person name="Swayne D.E."/>
        </authorList>
    </citation>
    <scope>NUCLEOTIDE SEQUENCE [LARGE SCALE GENOMIC DNA]</scope>
    <source>
        <strain evidence="3 4">CECT 7745</strain>
    </source>
</reference>
<evidence type="ECO:0000313" key="4">
    <source>
        <dbReference type="Proteomes" id="UP000193224"/>
    </source>
</evidence>
<keyword evidence="1" id="KW-0408">Iron</keyword>
<evidence type="ECO:0000256" key="1">
    <source>
        <dbReference type="RuleBase" id="RU003682"/>
    </source>
</evidence>
<keyword evidence="1" id="KW-0479">Metal-binding</keyword>
<dbReference type="RefSeq" id="WP_223413115.1">
    <property type="nucleotide sequence ID" value="NZ_FWXB01000029.1"/>
</dbReference>
<dbReference type="InterPro" id="IPR005123">
    <property type="entry name" value="Oxoglu/Fe-dep_dioxygenase_dom"/>
</dbReference>
<dbReference type="Gene3D" id="2.60.120.620">
    <property type="entry name" value="q2cbj1_9rhob like domain"/>
    <property type="match status" value="1"/>
</dbReference>
<keyword evidence="1" id="KW-0560">Oxidoreductase</keyword>
<dbReference type="Pfam" id="PF23169">
    <property type="entry name" value="HalD"/>
    <property type="match status" value="1"/>
</dbReference>
<comment type="similarity">
    <text evidence="1">Belongs to the iron/ascorbate-dependent oxidoreductase family.</text>
</comment>
<gene>
    <name evidence="3" type="ORF">ROA7745_04401</name>
</gene>
<accession>A0A1X7BY74</accession>
<dbReference type="SUPFAM" id="SSF51197">
    <property type="entry name" value="Clavaminate synthase-like"/>
    <property type="match status" value="1"/>
</dbReference>
<keyword evidence="4" id="KW-1185">Reference proteome</keyword>
<evidence type="ECO:0000259" key="2">
    <source>
        <dbReference type="PROSITE" id="PS51471"/>
    </source>
</evidence>
<dbReference type="PROSITE" id="PS51471">
    <property type="entry name" value="FE2OG_OXY"/>
    <property type="match status" value="1"/>
</dbReference>
<proteinExistence type="inferred from homology"/>